<keyword evidence="10 11" id="KW-0472">Membrane</keyword>
<dbReference type="InterPro" id="IPR050351">
    <property type="entry name" value="BphY/WalK/GraS-like"/>
</dbReference>
<dbReference type="Gene3D" id="3.30.565.10">
    <property type="entry name" value="Histidine kinase-like ATPase, C-terminal domain"/>
    <property type="match status" value="1"/>
</dbReference>
<evidence type="ECO:0000256" key="8">
    <source>
        <dbReference type="ARBA" id="ARBA00022989"/>
    </source>
</evidence>
<evidence type="ECO:0000256" key="1">
    <source>
        <dbReference type="ARBA" id="ARBA00000085"/>
    </source>
</evidence>
<dbReference type="Proteomes" id="UP001299068">
    <property type="component" value="Unassembled WGS sequence"/>
</dbReference>
<evidence type="ECO:0000256" key="5">
    <source>
        <dbReference type="ARBA" id="ARBA00022679"/>
    </source>
</evidence>
<evidence type="ECO:0000256" key="10">
    <source>
        <dbReference type="ARBA" id="ARBA00023136"/>
    </source>
</evidence>
<evidence type="ECO:0000256" key="11">
    <source>
        <dbReference type="SAM" id="Phobius"/>
    </source>
</evidence>
<keyword evidence="7 13" id="KW-0418">Kinase</keyword>
<dbReference type="GO" id="GO:0016301">
    <property type="term" value="F:kinase activity"/>
    <property type="evidence" value="ECO:0007669"/>
    <property type="project" value="UniProtKB-KW"/>
</dbReference>
<dbReference type="PRINTS" id="PR00344">
    <property type="entry name" value="BCTRLSENSOR"/>
</dbReference>
<feature type="domain" description="Histidine kinase" evidence="12">
    <location>
        <begin position="122"/>
        <end position="335"/>
    </location>
</feature>
<dbReference type="PROSITE" id="PS50109">
    <property type="entry name" value="HIS_KIN"/>
    <property type="match status" value="1"/>
</dbReference>
<dbReference type="InterPro" id="IPR005467">
    <property type="entry name" value="His_kinase_dom"/>
</dbReference>
<comment type="caution">
    <text evidence="13">The sequence shown here is derived from an EMBL/GenBank/DDBJ whole genome shotgun (WGS) entry which is preliminary data.</text>
</comment>
<keyword evidence="4" id="KW-1003">Cell membrane</keyword>
<evidence type="ECO:0000259" key="12">
    <source>
        <dbReference type="PROSITE" id="PS50109"/>
    </source>
</evidence>
<comment type="catalytic activity">
    <reaction evidence="1">
        <text>ATP + protein L-histidine = ADP + protein N-phospho-L-histidine.</text>
        <dbReference type="EC" id="2.7.13.3"/>
    </reaction>
</comment>
<dbReference type="SMART" id="SM00387">
    <property type="entry name" value="HATPase_c"/>
    <property type="match status" value="1"/>
</dbReference>
<organism evidence="13 14">
    <name type="scientific">Clostridium sardiniense</name>
    <name type="common">Clostridium absonum</name>
    <dbReference type="NCBI Taxonomy" id="29369"/>
    <lineage>
        <taxon>Bacteria</taxon>
        <taxon>Bacillati</taxon>
        <taxon>Bacillota</taxon>
        <taxon>Clostridia</taxon>
        <taxon>Eubacteriales</taxon>
        <taxon>Clostridiaceae</taxon>
        <taxon>Clostridium</taxon>
    </lineage>
</organism>
<dbReference type="InterPro" id="IPR003594">
    <property type="entry name" value="HATPase_dom"/>
</dbReference>
<evidence type="ECO:0000256" key="7">
    <source>
        <dbReference type="ARBA" id="ARBA00022777"/>
    </source>
</evidence>
<sequence>MSLMELIIRVFKIKSRDLLIFTINTFIILLFYYLFFKDSETLYPLILSITVIIVYFIIEVISYKKFIEKLEDSKVSPDYNNADINYREEEILSVISDVHKHYLNEIYTLKQEVRNRDIVFSKWIHNMKTSITVIDLACEKSNLDIGSNKYTKDIKEENNMLKKNLEECLNVIRLDDFSRDYITDKCNLSELINNMVNLKKRDFIYKGVFPKVFIDKNIFVYTDKKWCAYMLEQIISNAIKYSKNEKGNKIDIFAIEEKDKIKLSVKDSGVGIREEDLQRVFDPFFTGSNGREDRNATGIGLYMVKIIGEKLGHSVEIESEFGVGTTVKIIFRDESVI</sequence>
<dbReference type="RefSeq" id="WP_221860571.1">
    <property type="nucleotide sequence ID" value="NZ_JAIKTU010000005.1"/>
</dbReference>
<protein>
    <recommendedName>
        <fullName evidence="3">histidine kinase</fullName>
        <ecNumber evidence="3">2.7.13.3</ecNumber>
    </recommendedName>
</protein>
<dbReference type="EMBL" id="JAIKTU010000005">
    <property type="protein sequence ID" value="MBY0755357.1"/>
    <property type="molecule type" value="Genomic_DNA"/>
</dbReference>
<dbReference type="InterPro" id="IPR004358">
    <property type="entry name" value="Sig_transdc_His_kin-like_C"/>
</dbReference>
<comment type="subcellular location">
    <subcellularLocation>
        <location evidence="2">Cell membrane</location>
        <topology evidence="2">Multi-pass membrane protein</topology>
    </subcellularLocation>
</comment>
<evidence type="ECO:0000256" key="3">
    <source>
        <dbReference type="ARBA" id="ARBA00012438"/>
    </source>
</evidence>
<evidence type="ECO:0000313" key="14">
    <source>
        <dbReference type="Proteomes" id="UP001299068"/>
    </source>
</evidence>
<evidence type="ECO:0000256" key="2">
    <source>
        <dbReference type="ARBA" id="ARBA00004651"/>
    </source>
</evidence>
<name>A0ABS7KXU0_CLOSR</name>
<dbReference type="SUPFAM" id="SSF55874">
    <property type="entry name" value="ATPase domain of HSP90 chaperone/DNA topoisomerase II/histidine kinase"/>
    <property type="match status" value="1"/>
</dbReference>
<keyword evidence="8 11" id="KW-1133">Transmembrane helix</keyword>
<reference evidence="13 14" key="1">
    <citation type="journal article" date="2021" name="Cell Host Microbe">
        <title>in vivo commensal control of Clostridioides difficile virulence.</title>
        <authorList>
            <person name="Girinathan B.P."/>
            <person name="Dibenedetto N."/>
            <person name="Worley J.N."/>
            <person name="Peltier J."/>
            <person name="Arrieta-Ortiz M.L."/>
            <person name="Rupa Christinal Immanuel S."/>
            <person name="Lavin R."/>
            <person name="Delaney M.L."/>
            <person name="Cummins C."/>
            <person name="Hoffmann M."/>
            <person name="Luo Y."/>
            <person name="Gonzalez-Escalona N."/>
            <person name="Allard M."/>
            <person name="Onderdonk A.B."/>
            <person name="Gerber G.K."/>
            <person name="Sonenshein A.L."/>
            <person name="Baliga N."/>
            <person name="Dupuy B."/>
            <person name="Bry L."/>
        </authorList>
    </citation>
    <scope>NUCLEOTIDE SEQUENCE [LARGE SCALE GENOMIC DNA]</scope>
    <source>
        <strain evidence="13 14">DSM 599</strain>
    </source>
</reference>
<evidence type="ECO:0000256" key="9">
    <source>
        <dbReference type="ARBA" id="ARBA00023012"/>
    </source>
</evidence>
<keyword evidence="14" id="KW-1185">Reference proteome</keyword>
<dbReference type="PANTHER" id="PTHR45453">
    <property type="entry name" value="PHOSPHATE REGULON SENSOR PROTEIN PHOR"/>
    <property type="match status" value="1"/>
</dbReference>
<dbReference type="EC" id="2.7.13.3" evidence="3"/>
<keyword evidence="9" id="KW-0902">Two-component regulatory system</keyword>
<accession>A0ABS7KXU0</accession>
<gene>
    <name evidence="13" type="ORF">K5V21_07790</name>
</gene>
<dbReference type="PANTHER" id="PTHR45453:SF2">
    <property type="entry name" value="HISTIDINE KINASE"/>
    <property type="match status" value="1"/>
</dbReference>
<feature type="transmembrane region" description="Helical" evidence="11">
    <location>
        <begin position="42"/>
        <end position="61"/>
    </location>
</feature>
<feature type="transmembrane region" description="Helical" evidence="11">
    <location>
        <begin position="18"/>
        <end position="36"/>
    </location>
</feature>
<dbReference type="Pfam" id="PF02518">
    <property type="entry name" value="HATPase_c"/>
    <property type="match status" value="1"/>
</dbReference>
<dbReference type="InterPro" id="IPR036890">
    <property type="entry name" value="HATPase_C_sf"/>
</dbReference>
<evidence type="ECO:0000256" key="6">
    <source>
        <dbReference type="ARBA" id="ARBA00022692"/>
    </source>
</evidence>
<keyword evidence="6 11" id="KW-0812">Transmembrane</keyword>
<keyword evidence="5" id="KW-0808">Transferase</keyword>
<evidence type="ECO:0000313" key="13">
    <source>
        <dbReference type="EMBL" id="MBY0755357.1"/>
    </source>
</evidence>
<proteinExistence type="predicted"/>
<evidence type="ECO:0000256" key="4">
    <source>
        <dbReference type="ARBA" id="ARBA00022475"/>
    </source>
</evidence>